<feature type="non-terminal residue" evidence="8">
    <location>
        <position position="1"/>
    </location>
</feature>
<dbReference type="Proteomes" id="UP000297245">
    <property type="component" value="Unassembled WGS sequence"/>
</dbReference>
<protein>
    <recommendedName>
        <fullName evidence="7">Cation-transporting P-type ATPase C-terminal domain-containing protein</fullName>
    </recommendedName>
</protein>
<evidence type="ECO:0000259" key="7">
    <source>
        <dbReference type="Pfam" id="PF00689"/>
    </source>
</evidence>
<reference evidence="8 9" key="1">
    <citation type="journal article" date="2019" name="Nat. Ecol. Evol.">
        <title>Megaphylogeny resolves global patterns of mushroom evolution.</title>
        <authorList>
            <person name="Varga T."/>
            <person name="Krizsan K."/>
            <person name="Foldi C."/>
            <person name="Dima B."/>
            <person name="Sanchez-Garcia M."/>
            <person name="Sanchez-Ramirez S."/>
            <person name="Szollosi G.J."/>
            <person name="Szarkandi J.G."/>
            <person name="Papp V."/>
            <person name="Albert L."/>
            <person name="Andreopoulos W."/>
            <person name="Angelini C."/>
            <person name="Antonin V."/>
            <person name="Barry K.W."/>
            <person name="Bougher N.L."/>
            <person name="Buchanan P."/>
            <person name="Buyck B."/>
            <person name="Bense V."/>
            <person name="Catcheside P."/>
            <person name="Chovatia M."/>
            <person name="Cooper J."/>
            <person name="Damon W."/>
            <person name="Desjardin D."/>
            <person name="Finy P."/>
            <person name="Geml J."/>
            <person name="Haridas S."/>
            <person name="Hughes K."/>
            <person name="Justo A."/>
            <person name="Karasinski D."/>
            <person name="Kautmanova I."/>
            <person name="Kiss B."/>
            <person name="Kocsube S."/>
            <person name="Kotiranta H."/>
            <person name="LaButti K.M."/>
            <person name="Lechner B.E."/>
            <person name="Liimatainen K."/>
            <person name="Lipzen A."/>
            <person name="Lukacs Z."/>
            <person name="Mihaltcheva S."/>
            <person name="Morgado L.N."/>
            <person name="Niskanen T."/>
            <person name="Noordeloos M.E."/>
            <person name="Ohm R.A."/>
            <person name="Ortiz-Santana B."/>
            <person name="Ovrebo C."/>
            <person name="Racz N."/>
            <person name="Riley R."/>
            <person name="Savchenko A."/>
            <person name="Shiryaev A."/>
            <person name="Soop K."/>
            <person name="Spirin V."/>
            <person name="Szebenyi C."/>
            <person name="Tomsovsky M."/>
            <person name="Tulloss R.E."/>
            <person name="Uehling J."/>
            <person name="Grigoriev I.V."/>
            <person name="Vagvolgyi C."/>
            <person name="Papp T."/>
            <person name="Martin F.M."/>
            <person name="Miettinen O."/>
            <person name="Hibbett D.S."/>
            <person name="Nagy L.G."/>
        </authorList>
    </citation>
    <scope>NUCLEOTIDE SEQUENCE [LARGE SCALE GENOMIC DNA]</scope>
    <source>
        <strain evidence="8 9">CBS 962.96</strain>
    </source>
</reference>
<dbReference type="GO" id="GO:0006883">
    <property type="term" value="P:intracellular sodium ion homeostasis"/>
    <property type="evidence" value="ECO:0007669"/>
    <property type="project" value="TreeGrafter"/>
</dbReference>
<evidence type="ECO:0000256" key="1">
    <source>
        <dbReference type="ARBA" id="ARBA00004651"/>
    </source>
</evidence>
<keyword evidence="4 6" id="KW-1133">Transmembrane helix</keyword>
<keyword evidence="3 6" id="KW-0812">Transmembrane</keyword>
<dbReference type="PANTHER" id="PTHR43294">
    <property type="entry name" value="SODIUM/POTASSIUM-TRANSPORTING ATPASE SUBUNIT ALPHA"/>
    <property type="match status" value="1"/>
</dbReference>
<feature type="transmembrane region" description="Helical" evidence="6">
    <location>
        <begin position="326"/>
        <end position="347"/>
    </location>
</feature>
<dbReference type="GO" id="GO:1902600">
    <property type="term" value="P:proton transmembrane transport"/>
    <property type="evidence" value="ECO:0007669"/>
    <property type="project" value="TreeGrafter"/>
</dbReference>
<evidence type="ECO:0000256" key="6">
    <source>
        <dbReference type="SAM" id="Phobius"/>
    </source>
</evidence>
<dbReference type="PRINTS" id="PR00119">
    <property type="entry name" value="CATATPASE"/>
</dbReference>
<dbReference type="EMBL" id="ML181078">
    <property type="protein sequence ID" value="THU76214.1"/>
    <property type="molecule type" value="Genomic_DNA"/>
</dbReference>
<keyword evidence="2" id="KW-1003">Cell membrane</keyword>
<feature type="transmembrane region" description="Helical" evidence="6">
    <location>
        <begin position="368"/>
        <end position="388"/>
    </location>
</feature>
<accession>A0A4S8KKZ4</accession>
<evidence type="ECO:0000256" key="4">
    <source>
        <dbReference type="ARBA" id="ARBA00022989"/>
    </source>
</evidence>
<evidence type="ECO:0000256" key="2">
    <source>
        <dbReference type="ARBA" id="ARBA00022475"/>
    </source>
</evidence>
<dbReference type="SUPFAM" id="SSF81665">
    <property type="entry name" value="Calcium ATPase, transmembrane domain M"/>
    <property type="match status" value="1"/>
</dbReference>
<evidence type="ECO:0000256" key="3">
    <source>
        <dbReference type="ARBA" id="ARBA00022692"/>
    </source>
</evidence>
<proteinExistence type="predicted"/>
<dbReference type="InterPro" id="IPR023214">
    <property type="entry name" value="HAD_sf"/>
</dbReference>
<dbReference type="Gene3D" id="3.40.50.1000">
    <property type="entry name" value="HAD superfamily/HAD-like"/>
    <property type="match status" value="1"/>
</dbReference>
<dbReference type="OrthoDB" id="158672at2759"/>
<dbReference type="InterPro" id="IPR001757">
    <property type="entry name" value="P_typ_ATPase"/>
</dbReference>
<dbReference type="Gene3D" id="1.20.1110.10">
    <property type="entry name" value="Calcium-transporting ATPase, transmembrane domain"/>
    <property type="match status" value="2"/>
</dbReference>
<dbReference type="Pfam" id="PF00689">
    <property type="entry name" value="Cation_ATPase_C"/>
    <property type="match status" value="1"/>
</dbReference>
<evidence type="ECO:0000256" key="5">
    <source>
        <dbReference type="ARBA" id="ARBA00023136"/>
    </source>
</evidence>
<dbReference type="GO" id="GO:0036376">
    <property type="term" value="P:sodium ion export across plasma membrane"/>
    <property type="evidence" value="ECO:0007669"/>
    <property type="project" value="TreeGrafter"/>
</dbReference>
<feature type="domain" description="Cation-transporting P-type ATPase C-terminal" evidence="7">
    <location>
        <begin position="242"/>
        <end position="419"/>
    </location>
</feature>
<name>A0A4S8KKZ4_DENBC</name>
<dbReference type="NCBIfam" id="TIGR01494">
    <property type="entry name" value="ATPase_P-type"/>
    <property type="match status" value="1"/>
</dbReference>
<dbReference type="PANTHER" id="PTHR43294:SF21">
    <property type="entry name" value="CATION TRANSPORTING ATPASE"/>
    <property type="match status" value="1"/>
</dbReference>
<keyword evidence="9" id="KW-1185">Reference proteome</keyword>
<dbReference type="InterPro" id="IPR023298">
    <property type="entry name" value="ATPase_P-typ_TM_dom_sf"/>
</dbReference>
<feature type="transmembrane region" description="Helical" evidence="6">
    <location>
        <begin position="262"/>
        <end position="284"/>
    </location>
</feature>
<dbReference type="PRINTS" id="PR00120">
    <property type="entry name" value="HATPASE"/>
</dbReference>
<evidence type="ECO:0000313" key="8">
    <source>
        <dbReference type="EMBL" id="THU76214.1"/>
    </source>
</evidence>
<dbReference type="GO" id="GO:0005391">
    <property type="term" value="F:P-type sodium:potassium-exchanging transporter activity"/>
    <property type="evidence" value="ECO:0007669"/>
    <property type="project" value="TreeGrafter"/>
</dbReference>
<dbReference type="GO" id="GO:0005524">
    <property type="term" value="F:ATP binding"/>
    <property type="evidence" value="ECO:0007669"/>
    <property type="project" value="InterPro"/>
</dbReference>
<sequence>PEEIYEDEFSAVVIHGDDIDALEGWQWDQIFAKDEIVFARTSPKHKLEIVKRAQALGHIVGVTGDGVNDSPALKKADLGIAMNISGSDVSKEAAKMILLDDNFASTVKGVAEGRQIFVNLKRSIQYTISHSTPEVIPQLLYVVVPVPLPISAILILVIDLGFELLVALSFAWDQPETKDGLMRMMPRRPVNERSILALKRRALHRTKTLRRDTETQEVIHPSKLSIWASKVKAPFTKQYWEEVMETSSSDDERLVDSKLLSYSYLEAGIIETVGSMLAYFVVFFKNGFTPFDLRMAQQSGKYFTDSSPDFINSRGQVLTASDQVDAFAQAQSIVYLSIFIMQCFNVFAVKAKFSFPFGRSVVSNKWNFAGILAGACLGMFIIYTPPLHVVFGGSFRLSPLYWLIPVAFGVVLLVWTSIRVLLLRKSVENAKVKDIKGLMMFPTMRTMSVRSRH</sequence>
<feature type="transmembrane region" description="Helical" evidence="6">
    <location>
        <begin position="139"/>
        <end position="172"/>
    </location>
</feature>
<dbReference type="GO" id="GO:0005886">
    <property type="term" value="C:plasma membrane"/>
    <property type="evidence" value="ECO:0007669"/>
    <property type="project" value="UniProtKB-SubCell"/>
</dbReference>
<gene>
    <name evidence="8" type="ORF">K435DRAFT_184667</name>
</gene>
<dbReference type="GO" id="GO:0030007">
    <property type="term" value="P:intracellular potassium ion homeostasis"/>
    <property type="evidence" value="ECO:0007669"/>
    <property type="project" value="TreeGrafter"/>
</dbReference>
<dbReference type="InterPro" id="IPR050510">
    <property type="entry name" value="Cation_transp_ATPase_P-type"/>
</dbReference>
<evidence type="ECO:0000313" key="9">
    <source>
        <dbReference type="Proteomes" id="UP000297245"/>
    </source>
</evidence>
<keyword evidence="5 6" id="KW-0472">Membrane</keyword>
<comment type="subcellular location">
    <subcellularLocation>
        <location evidence="1">Cell membrane</location>
        <topology evidence="1">Multi-pass membrane protein</topology>
    </subcellularLocation>
</comment>
<dbReference type="SUPFAM" id="SSF56784">
    <property type="entry name" value="HAD-like"/>
    <property type="match status" value="1"/>
</dbReference>
<dbReference type="GO" id="GO:0016887">
    <property type="term" value="F:ATP hydrolysis activity"/>
    <property type="evidence" value="ECO:0007669"/>
    <property type="project" value="InterPro"/>
</dbReference>
<dbReference type="InterPro" id="IPR036412">
    <property type="entry name" value="HAD-like_sf"/>
</dbReference>
<dbReference type="GO" id="GO:1990573">
    <property type="term" value="P:potassium ion import across plasma membrane"/>
    <property type="evidence" value="ECO:0007669"/>
    <property type="project" value="TreeGrafter"/>
</dbReference>
<feature type="transmembrane region" description="Helical" evidence="6">
    <location>
        <begin position="400"/>
        <end position="422"/>
    </location>
</feature>
<dbReference type="AlphaFoldDB" id="A0A4S8KKZ4"/>
<dbReference type="InterPro" id="IPR006068">
    <property type="entry name" value="ATPase_P-typ_cation-transptr_C"/>
</dbReference>
<organism evidence="8 9">
    <name type="scientific">Dendrothele bispora (strain CBS 962.96)</name>
    <dbReference type="NCBI Taxonomy" id="1314807"/>
    <lineage>
        <taxon>Eukaryota</taxon>
        <taxon>Fungi</taxon>
        <taxon>Dikarya</taxon>
        <taxon>Basidiomycota</taxon>
        <taxon>Agaricomycotina</taxon>
        <taxon>Agaricomycetes</taxon>
        <taxon>Agaricomycetidae</taxon>
        <taxon>Agaricales</taxon>
        <taxon>Agaricales incertae sedis</taxon>
        <taxon>Dendrothele</taxon>
    </lineage>
</organism>